<dbReference type="CDD" id="cd01427">
    <property type="entry name" value="HAD_like"/>
    <property type="match status" value="1"/>
</dbReference>
<dbReference type="InterPro" id="IPR023214">
    <property type="entry name" value="HAD_sf"/>
</dbReference>
<dbReference type="InterPro" id="IPR036412">
    <property type="entry name" value="HAD-like_sf"/>
</dbReference>
<dbReference type="Pfam" id="PF13419">
    <property type="entry name" value="HAD_2"/>
    <property type="match status" value="1"/>
</dbReference>
<evidence type="ECO:0000313" key="3">
    <source>
        <dbReference type="EMBL" id="MBE4910407.1"/>
    </source>
</evidence>
<dbReference type="Gene3D" id="3.40.50.1000">
    <property type="entry name" value="HAD superfamily/HAD-like"/>
    <property type="match status" value="1"/>
</dbReference>
<keyword evidence="4" id="KW-1185">Reference proteome</keyword>
<keyword evidence="2" id="KW-0460">Magnesium</keyword>
<keyword evidence="1" id="KW-0378">Hydrolase</keyword>
<dbReference type="EMBL" id="JADCLJ010000024">
    <property type="protein sequence ID" value="MBE4910407.1"/>
    <property type="molecule type" value="Genomic_DNA"/>
</dbReference>
<dbReference type="PANTHER" id="PTHR43434">
    <property type="entry name" value="PHOSPHOGLYCOLATE PHOSPHATASE"/>
    <property type="match status" value="1"/>
</dbReference>
<reference evidence="3 4" key="1">
    <citation type="submission" date="2020-10" db="EMBL/GenBank/DDBJ databases">
        <title>Bacillus sp. HD4P25, an endophyte from a halophyte.</title>
        <authorList>
            <person name="Sun J.-Q."/>
        </authorList>
    </citation>
    <scope>NUCLEOTIDE SEQUENCE [LARGE SCALE GENOMIC DNA]</scope>
    <source>
        <strain evidence="3 4">YIM 93174</strain>
    </source>
</reference>
<proteinExistence type="predicted"/>
<dbReference type="SUPFAM" id="SSF56784">
    <property type="entry name" value="HAD-like"/>
    <property type="match status" value="1"/>
</dbReference>
<evidence type="ECO:0000256" key="1">
    <source>
        <dbReference type="ARBA" id="ARBA00022801"/>
    </source>
</evidence>
<comment type="caution">
    <text evidence="3">The sequence shown here is derived from an EMBL/GenBank/DDBJ whole genome shotgun (WGS) entry which is preliminary data.</text>
</comment>
<dbReference type="Proteomes" id="UP001516662">
    <property type="component" value="Unassembled WGS sequence"/>
</dbReference>
<accession>A0ABR9QPJ7</accession>
<organism evidence="3 4">
    <name type="scientific">Litchfieldia luteola</name>
    <dbReference type="NCBI Taxonomy" id="682179"/>
    <lineage>
        <taxon>Bacteria</taxon>
        <taxon>Bacillati</taxon>
        <taxon>Bacillota</taxon>
        <taxon>Bacilli</taxon>
        <taxon>Bacillales</taxon>
        <taxon>Bacillaceae</taxon>
        <taxon>Litchfieldia</taxon>
    </lineage>
</organism>
<dbReference type="SFLD" id="SFLDG01129">
    <property type="entry name" value="C1.5:_HAD__Beta-PGM__Phosphata"/>
    <property type="match status" value="1"/>
</dbReference>
<name>A0ABR9QPJ7_9BACI</name>
<sequence>MKLLPKVIVFDLDGTLYEDIHHFNFYAERLRDKLPLQKQEIFWKEYKLAEQGEHTLRIGRVYDVAKDLLLVQQDRIVKEAFKWDGTALSQEEVNQLYPEQITIDLESMLSIGDLWWVPACVAFHHGLSGKSGHRSFLETREFMMTPEFKMNKITNFKEMLQDLREHGVKLVLLTNSPEPDSEVILTKLELQTVFHKKIFNGKKPTLTSNRFEEIALTFNVNYNEILSVGDNWINEILPAQKLGCSTILIDPHHISTDESADIVVETMTQAIPFFKKIIE</sequence>
<dbReference type="InterPro" id="IPR041492">
    <property type="entry name" value="HAD_2"/>
</dbReference>
<evidence type="ECO:0000256" key="2">
    <source>
        <dbReference type="ARBA" id="ARBA00022842"/>
    </source>
</evidence>
<protein>
    <submittedName>
        <fullName evidence="3">HAD hydrolase-like protein</fullName>
    </submittedName>
</protein>
<evidence type="ECO:0000313" key="4">
    <source>
        <dbReference type="Proteomes" id="UP001516662"/>
    </source>
</evidence>
<dbReference type="SFLD" id="SFLDS00003">
    <property type="entry name" value="Haloacid_Dehalogenase"/>
    <property type="match status" value="1"/>
</dbReference>
<dbReference type="RefSeq" id="WP_193539646.1">
    <property type="nucleotide sequence ID" value="NZ_JADCLJ010000024.1"/>
</dbReference>
<dbReference type="InterPro" id="IPR050155">
    <property type="entry name" value="HAD-like_hydrolase_sf"/>
</dbReference>
<gene>
    <name evidence="3" type="ORF">IMZ08_20405</name>
</gene>
<dbReference type="PANTHER" id="PTHR43434:SF1">
    <property type="entry name" value="PHOSPHOGLYCOLATE PHOSPHATASE"/>
    <property type="match status" value="1"/>
</dbReference>